<protein>
    <recommendedName>
        <fullName evidence="4">Zinc-binding dehydrogenase</fullName>
    </recommendedName>
</protein>
<dbReference type="KEGG" id="pbf:CFX0092_A2815"/>
<proteinExistence type="predicted"/>
<accession>A0A170PI78</accession>
<gene>
    <name evidence="2" type="ORF">CFX0092_A2815</name>
</gene>
<evidence type="ECO:0000313" key="3">
    <source>
        <dbReference type="Proteomes" id="UP000215027"/>
    </source>
</evidence>
<reference evidence="2" key="1">
    <citation type="submission" date="2016-01" db="EMBL/GenBank/DDBJ databases">
        <authorList>
            <person name="Mcilroy J.S."/>
            <person name="Karst M S."/>
            <person name="Albertsen M."/>
        </authorList>
    </citation>
    <scope>NUCLEOTIDE SEQUENCE</scope>
    <source>
        <strain evidence="2">Cfx-K</strain>
    </source>
</reference>
<sequence length="94" mass="10542">MRRRAQAGWHLHDHGSITQHHPANGSHVGRRQEGGVRRHGSETAPREFTLSDGALRRRDDPSVIDRSYPLEEVVAAHRYVETGRKTGAVFIALV</sequence>
<keyword evidence="3" id="KW-1185">Reference proteome</keyword>
<dbReference type="Pfam" id="PF13602">
    <property type="entry name" value="ADH_zinc_N_2"/>
    <property type="match status" value="1"/>
</dbReference>
<dbReference type="Proteomes" id="UP000215027">
    <property type="component" value="Chromosome I"/>
</dbReference>
<evidence type="ECO:0000256" key="1">
    <source>
        <dbReference type="SAM" id="MobiDB-lite"/>
    </source>
</evidence>
<organism evidence="2 3">
    <name type="scientific">Candidatus Promineifilum breve</name>
    <dbReference type="NCBI Taxonomy" id="1806508"/>
    <lineage>
        <taxon>Bacteria</taxon>
        <taxon>Bacillati</taxon>
        <taxon>Chloroflexota</taxon>
        <taxon>Ardenticatenia</taxon>
        <taxon>Candidatus Promineifilales</taxon>
        <taxon>Candidatus Promineifilaceae</taxon>
        <taxon>Candidatus Promineifilum</taxon>
    </lineage>
</organism>
<dbReference type="EMBL" id="LN890655">
    <property type="protein sequence ID" value="CUS04693.2"/>
    <property type="molecule type" value="Genomic_DNA"/>
</dbReference>
<feature type="compositionally biased region" description="Basic and acidic residues" evidence="1">
    <location>
        <begin position="30"/>
        <end position="45"/>
    </location>
</feature>
<name>A0A170PI78_9CHLR</name>
<dbReference type="AlphaFoldDB" id="A0A170PI78"/>
<feature type="region of interest" description="Disordered" evidence="1">
    <location>
        <begin position="1"/>
        <end position="61"/>
    </location>
</feature>
<evidence type="ECO:0008006" key="4">
    <source>
        <dbReference type="Google" id="ProtNLM"/>
    </source>
</evidence>
<dbReference type="Gene3D" id="3.90.180.10">
    <property type="entry name" value="Medium-chain alcohol dehydrogenases, catalytic domain"/>
    <property type="match status" value="1"/>
</dbReference>
<evidence type="ECO:0000313" key="2">
    <source>
        <dbReference type="EMBL" id="CUS04693.2"/>
    </source>
</evidence>